<evidence type="ECO:0000313" key="3">
    <source>
        <dbReference type="EMBL" id="CAE1280735.1"/>
    </source>
</evidence>
<dbReference type="EMBL" id="CAHIKZ030002086">
    <property type="protein sequence ID" value="CAE1280735.1"/>
    <property type="molecule type" value="Genomic_DNA"/>
</dbReference>
<evidence type="ECO:0000256" key="1">
    <source>
        <dbReference type="SAM" id="MobiDB-lite"/>
    </source>
</evidence>
<name>A0A812CP89_ACAPH</name>
<dbReference type="InterPro" id="IPR032384">
    <property type="entry name" value="Kif23_Arf-bd"/>
</dbReference>
<feature type="region of interest" description="Disordered" evidence="1">
    <location>
        <begin position="131"/>
        <end position="157"/>
    </location>
</feature>
<evidence type="ECO:0000259" key="2">
    <source>
        <dbReference type="Pfam" id="PF16540"/>
    </source>
</evidence>
<comment type="caution">
    <text evidence="3">The sequence shown here is derived from an EMBL/GenBank/DDBJ whole genome shotgun (WGS) entry which is preliminary data.</text>
</comment>
<reference evidence="3" key="1">
    <citation type="submission" date="2021-01" db="EMBL/GenBank/DDBJ databases">
        <authorList>
            <person name="Li R."/>
            <person name="Bekaert M."/>
        </authorList>
    </citation>
    <scope>NUCLEOTIDE SEQUENCE</scope>
    <source>
        <strain evidence="3">Farmed</strain>
    </source>
</reference>
<gene>
    <name evidence="3" type="ORF">SPHA_42476</name>
</gene>
<dbReference type="OrthoDB" id="2403182at2759"/>
<dbReference type="InterPro" id="IPR038105">
    <property type="entry name" value="Kif23_Arf-bd_sf"/>
</dbReference>
<dbReference type="Proteomes" id="UP000597762">
    <property type="component" value="Unassembled WGS sequence"/>
</dbReference>
<feature type="domain" description="Kinesin-like protein Kif23 Arf6-interacting" evidence="2">
    <location>
        <begin position="145"/>
        <end position="244"/>
    </location>
</feature>
<proteinExistence type="predicted"/>
<dbReference type="AlphaFoldDB" id="A0A812CP89"/>
<sequence length="290" mass="33190">MQELERKLQNKSMQTKMKNEKIQLKAIYENKLQMTREKYERDMEYEKQKMERQFGARYQEKIRKLNLLKSIVNEHSSDTSTSNTNSTPSTTPRHPMKLRTFTAPATAPKPAPAPRRPVGKLPVAKSMHDLHQIGATPKSVPTSTSNPKHRRSKSSSNAEIWLEHKARNQEIDTVLQPKLKKKRSVSRLTEKDTKDVNKYCLNHQEVGSDGELCLKFYKGNVAPTVTGGCTMVFDEVEEVKCHAPGNDRKRHSSCSNIPEHENNGHWTDTEERCSYAINGYGNKKTKAFHV</sequence>
<keyword evidence="4" id="KW-1185">Reference proteome</keyword>
<dbReference type="Gene3D" id="2.60.40.4330">
    <property type="entry name" value="Kinesin-like protein Kif23, Arf6-interacting domain"/>
    <property type="match status" value="1"/>
</dbReference>
<feature type="compositionally biased region" description="Low complexity" evidence="1">
    <location>
        <begin position="78"/>
        <end position="92"/>
    </location>
</feature>
<organism evidence="3 4">
    <name type="scientific">Acanthosepion pharaonis</name>
    <name type="common">Pharaoh cuttlefish</name>
    <name type="synonym">Sepia pharaonis</name>
    <dbReference type="NCBI Taxonomy" id="158019"/>
    <lineage>
        <taxon>Eukaryota</taxon>
        <taxon>Metazoa</taxon>
        <taxon>Spiralia</taxon>
        <taxon>Lophotrochozoa</taxon>
        <taxon>Mollusca</taxon>
        <taxon>Cephalopoda</taxon>
        <taxon>Coleoidea</taxon>
        <taxon>Decapodiformes</taxon>
        <taxon>Sepiida</taxon>
        <taxon>Sepiina</taxon>
        <taxon>Sepiidae</taxon>
        <taxon>Acanthosepion</taxon>
    </lineage>
</organism>
<dbReference type="Pfam" id="PF16540">
    <property type="entry name" value="MKLP1_Arf_bdg"/>
    <property type="match status" value="1"/>
</dbReference>
<protein>
    <recommendedName>
        <fullName evidence="2">Kinesin-like protein Kif23 Arf6-interacting domain-containing protein</fullName>
    </recommendedName>
</protein>
<accession>A0A812CP89</accession>
<feature type="region of interest" description="Disordered" evidence="1">
    <location>
        <begin position="74"/>
        <end position="96"/>
    </location>
</feature>
<evidence type="ECO:0000313" key="4">
    <source>
        <dbReference type="Proteomes" id="UP000597762"/>
    </source>
</evidence>